<dbReference type="AlphaFoldDB" id="A0A3R5XXE3"/>
<organism evidence="2 3">
    <name type="scientific">Geovibrio thiophilus</name>
    <dbReference type="NCBI Taxonomy" id="139438"/>
    <lineage>
        <taxon>Bacteria</taxon>
        <taxon>Pseudomonadati</taxon>
        <taxon>Deferribacterota</taxon>
        <taxon>Deferribacteres</taxon>
        <taxon>Deferribacterales</taxon>
        <taxon>Geovibrionaceae</taxon>
        <taxon>Geovibrio</taxon>
    </lineage>
</organism>
<accession>A0A3R5XXE3</accession>
<evidence type="ECO:0000256" key="1">
    <source>
        <dbReference type="SAM" id="Phobius"/>
    </source>
</evidence>
<dbReference type="OrthoDB" id="9780267at2"/>
<keyword evidence="1" id="KW-0812">Transmembrane</keyword>
<keyword evidence="1" id="KW-1133">Transmembrane helix</keyword>
<name>A0A3R5XXE3_9BACT</name>
<proteinExistence type="predicted"/>
<dbReference type="Pfam" id="PF04367">
    <property type="entry name" value="DUF502"/>
    <property type="match status" value="1"/>
</dbReference>
<sequence>MKKFRIFLRNAFIAGILSCLPIVVTVWFLRFVFEKFSGFLLPYFDMFVVRYDLIIPRYIMESFSFVVILLAILCIGFVAKHYVGKKFFNLLEAFVSKIPFAKSVYGIMRQIVDTFQNAGGNNFKKVVLVEYPRKGIYSMGFITKDASDFFTKATGQDCVSVFIPTTPNPTSGFVLIIPKCELIELKIPVEEGVKYIISAGILEPFDKDYRPDSENVS</sequence>
<dbReference type="InterPro" id="IPR007462">
    <property type="entry name" value="COV1-like"/>
</dbReference>
<feature type="transmembrane region" description="Helical" evidence="1">
    <location>
        <begin position="12"/>
        <end position="33"/>
    </location>
</feature>
<keyword evidence="3" id="KW-1185">Reference proteome</keyword>
<dbReference type="KEGG" id="gtl:EP073_06510"/>
<dbReference type="RefSeq" id="WP_128466356.1">
    <property type="nucleotide sequence ID" value="NZ_CP035108.1"/>
</dbReference>
<feature type="transmembrane region" description="Helical" evidence="1">
    <location>
        <begin position="53"/>
        <end position="79"/>
    </location>
</feature>
<gene>
    <name evidence="2" type="ORF">EP073_06510</name>
</gene>
<dbReference type="EMBL" id="CP035108">
    <property type="protein sequence ID" value="QAR33070.1"/>
    <property type="molecule type" value="Genomic_DNA"/>
</dbReference>
<evidence type="ECO:0000313" key="2">
    <source>
        <dbReference type="EMBL" id="QAR33070.1"/>
    </source>
</evidence>
<protein>
    <submittedName>
        <fullName evidence="2">DUF502 domain-containing protein</fullName>
    </submittedName>
</protein>
<dbReference type="PANTHER" id="PTHR31876">
    <property type="entry name" value="COV-LIKE PROTEIN 1"/>
    <property type="match status" value="1"/>
</dbReference>
<dbReference type="Proteomes" id="UP000287502">
    <property type="component" value="Chromosome"/>
</dbReference>
<dbReference type="PANTHER" id="PTHR31876:SF26">
    <property type="entry name" value="PROTEIN LIKE COV 2"/>
    <property type="match status" value="1"/>
</dbReference>
<evidence type="ECO:0000313" key="3">
    <source>
        <dbReference type="Proteomes" id="UP000287502"/>
    </source>
</evidence>
<reference evidence="2 3" key="1">
    <citation type="submission" date="2019-01" db="EMBL/GenBank/DDBJ databases">
        <title>Geovibrio thiophilus DSM 11263, complete genome.</title>
        <authorList>
            <person name="Spring S."/>
            <person name="Bunk B."/>
            <person name="Sproer C."/>
        </authorList>
    </citation>
    <scope>NUCLEOTIDE SEQUENCE [LARGE SCALE GENOMIC DNA]</scope>
    <source>
        <strain evidence="2 3">DSM 11263</strain>
    </source>
</reference>
<keyword evidence="1" id="KW-0472">Membrane</keyword>